<reference evidence="1 2" key="1">
    <citation type="journal article" date="2024" name="Plant J.">
        <title>Genome sequences and population genomics reveal climatic adaptation and genomic divergence between two closely related sweetgum species.</title>
        <authorList>
            <person name="Xu W.Q."/>
            <person name="Ren C.Q."/>
            <person name="Zhang X.Y."/>
            <person name="Comes H.P."/>
            <person name="Liu X.H."/>
            <person name="Li Y.G."/>
            <person name="Kettle C.J."/>
            <person name="Jalonen R."/>
            <person name="Gaisberger H."/>
            <person name="Ma Y.Z."/>
            <person name="Qiu Y.X."/>
        </authorList>
    </citation>
    <scope>NUCLEOTIDE SEQUENCE [LARGE SCALE GENOMIC DNA]</scope>
    <source>
        <strain evidence="1">Hangzhou</strain>
    </source>
</reference>
<evidence type="ECO:0000313" key="2">
    <source>
        <dbReference type="Proteomes" id="UP001415857"/>
    </source>
</evidence>
<gene>
    <name evidence="1" type="ORF">L1049_007501</name>
</gene>
<name>A0AAP0X402_LIQFO</name>
<dbReference type="Proteomes" id="UP001415857">
    <property type="component" value="Unassembled WGS sequence"/>
</dbReference>
<organism evidence="1 2">
    <name type="scientific">Liquidambar formosana</name>
    <name type="common">Formosan gum</name>
    <dbReference type="NCBI Taxonomy" id="63359"/>
    <lineage>
        <taxon>Eukaryota</taxon>
        <taxon>Viridiplantae</taxon>
        <taxon>Streptophyta</taxon>
        <taxon>Embryophyta</taxon>
        <taxon>Tracheophyta</taxon>
        <taxon>Spermatophyta</taxon>
        <taxon>Magnoliopsida</taxon>
        <taxon>eudicotyledons</taxon>
        <taxon>Gunneridae</taxon>
        <taxon>Pentapetalae</taxon>
        <taxon>Saxifragales</taxon>
        <taxon>Altingiaceae</taxon>
        <taxon>Liquidambar</taxon>
    </lineage>
</organism>
<dbReference type="EMBL" id="JBBPBK010000002">
    <property type="protein sequence ID" value="KAK9289346.1"/>
    <property type="molecule type" value="Genomic_DNA"/>
</dbReference>
<evidence type="ECO:0000313" key="1">
    <source>
        <dbReference type="EMBL" id="KAK9289346.1"/>
    </source>
</evidence>
<dbReference type="AlphaFoldDB" id="A0AAP0X402"/>
<accession>A0AAP0X402</accession>
<comment type="caution">
    <text evidence="1">The sequence shown here is derived from an EMBL/GenBank/DDBJ whole genome shotgun (WGS) entry which is preliminary data.</text>
</comment>
<keyword evidence="2" id="KW-1185">Reference proteome</keyword>
<proteinExistence type="predicted"/>
<protein>
    <submittedName>
        <fullName evidence="1">Uncharacterized protein</fullName>
    </submittedName>
</protein>
<sequence>MTTMPRVSSSLPLTERKLCSTPALSTTPSPISIAETPSTRDFDSYFVHQNESFCYQGCCFNGCRCLFLTCPLKSVSLIRAATWDGQPKINLKGKVLRPIFNTAQLPT</sequence>